<dbReference type="Proteomes" id="UP000324222">
    <property type="component" value="Unassembled WGS sequence"/>
</dbReference>
<feature type="region of interest" description="Disordered" evidence="1">
    <location>
        <begin position="84"/>
        <end position="208"/>
    </location>
</feature>
<feature type="region of interest" description="Disordered" evidence="1">
    <location>
        <begin position="1"/>
        <end position="70"/>
    </location>
</feature>
<gene>
    <name evidence="2" type="ORF">E2C01_046698</name>
</gene>
<evidence type="ECO:0000256" key="1">
    <source>
        <dbReference type="SAM" id="MobiDB-lite"/>
    </source>
</evidence>
<name>A0A5B7FZ92_PORTR</name>
<comment type="caution">
    <text evidence="2">The sequence shown here is derived from an EMBL/GenBank/DDBJ whole genome shotgun (WGS) entry which is preliminary data.</text>
</comment>
<proteinExistence type="predicted"/>
<organism evidence="2 3">
    <name type="scientific">Portunus trituberculatus</name>
    <name type="common">Swimming crab</name>
    <name type="synonym">Neptunus trituberculatus</name>
    <dbReference type="NCBI Taxonomy" id="210409"/>
    <lineage>
        <taxon>Eukaryota</taxon>
        <taxon>Metazoa</taxon>
        <taxon>Ecdysozoa</taxon>
        <taxon>Arthropoda</taxon>
        <taxon>Crustacea</taxon>
        <taxon>Multicrustacea</taxon>
        <taxon>Malacostraca</taxon>
        <taxon>Eumalacostraca</taxon>
        <taxon>Eucarida</taxon>
        <taxon>Decapoda</taxon>
        <taxon>Pleocyemata</taxon>
        <taxon>Brachyura</taxon>
        <taxon>Eubrachyura</taxon>
        <taxon>Portunoidea</taxon>
        <taxon>Portunidae</taxon>
        <taxon>Portuninae</taxon>
        <taxon>Portunus</taxon>
    </lineage>
</organism>
<evidence type="ECO:0000313" key="2">
    <source>
        <dbReference type="EMBL" id="MPC52821.1"/>
    </source>
</evidence>
<feature type="compositionally biased region" description="Pro residues" evidence="1">
    <location>
        <begin position="46"/>
        <end position="63"/>
    </location>
</feature>
<feature type="compositionally biased region" description="Low complexity" evidence="1">
    <location>
        <begin position="166"/>
        <end position="178"/>
    </location>
</feature>
<evidence type="ECO:0000313" key="3">
    <source>
        <dbReference type="Proteomes" id="UP000324222"/>
    </source>
</evidence>
<protein>
    <submittedName>
        <fullName evidence="2">Uncharacterized protein</fullName>
    </submittedName>
</protein>
<dbReference type="EMBL" id="VSRR010011173">
    <property type="protein sequence ID" value="MPC52821.1"/>
    <property type="molecule type" value="Genomic_DNA"/>
</dbReference>
<sequence length="208" mass="21620">MARRGQDAAPRPHLALAGEVGGLRGRACRFMRVQRSLSPGRGSGPPTGPGAPPARPPARPPTQPCTARLATPLSSGCAIVSWRPRYGGRGVADGTTRNTRRPQLPLHHSHSRSTPTSPLEHHCSSAPGLAGVPPPPAAVMKARLWSASTGPPSPTLSQPTPPRPSSPVRVPQAPSQPVVGRMSDGAAGRPWLYEATRSPSEAAAPYTP</sequence>
<feature type="compositionally biased region" description="Pro residues" evidence="1">
    <location>
        <begin position="151"/>
        <end position="165"/>
    </location>
</feature>
<keyword evidence="3" id="KW-1185">Reference proteome</keyword>
<reference evidence="2 3" key="1">
    <citation type="submission" date="2019-05" db="EMBL/GenBank/DDBJ databases">
        <title>Another draft genome of Portunus trituberculatus and its Hox gene families provides insights of decapod evolution.</title>
        <authorList>
            <person name="Jeong J.-H."/>
            <person name="Song I."/>
            <person name="Kim S."/>
            <person name="Choi T."/>
            <person name="Kim D."/>
            <person name="Ryu S."/>
            <person name="Kim W."/>
        </authorList>
    </citation>
    <scope>NUCLEOTIDE SEQUENCE [LARGE SCALE GENOMIC DNA]</scope>
    <source>
        <tissue evidence="2">Muscle</tissue>
    </source>
</reference>
<accession>A0A5B7FZ92</accession>
<dbReference type="AlphaFoldDB" id="A0A5B7FZ92"/>